<dbReference type="PROSITE" id="PS50075">
    <property type="entry name" value="CARRIER"/>
    <property type="match status" value="1"/>
</dbReference>
<dbReference type="InterPro" id="IPR045851">
    <property type="entry name" value="AMP-bd_C_sf"/>
</dbReference>
<dbReference type="InterPro" id="IPR009081">
    <property type="entry name" value="PP-bd_ACP"/>
</dbReference>
<name>A0A1H7PCG6_9HYPH</name>
<dbReference type="GO" id="GO:0031177">
    <property type="term" value="F:phosphopantetheine binding"/>
    <property type="evidence" value="ECO:0007669"/>
    <property type="project" value="TreeGrafter"/>
</dbReference>
<dbReference type="Pfam" id="PF00501">
    <property type="entry name" value="AMP-binding"/>
    <property type="match status" value="1"/>
</dbReference>
<dbReference type="PANTHER" id="PTHR45527">
    <property type="entry name" value="NONRIBOSOMAL PEPTIDE SYNTHETASE"/>
    <property type="match status" value="1"/>
</dbReference>
<organism evidence="4 5">
    <name type="scientific">Bosea lupini</name>
    <dbReference type="NCBI Taxonomy" id="1036779"/>
    <lineage>
        <taxon>Bacteria</taxon>
        <taxon>Pseudomonadati</taxon>
        <taxon>Pseudomonadota</taxon>
        <taxon>Alphaproteobacteria</taxon>
        <taxon>Hyphomicrobiales</taxon>
        <taxon>Boseaceae</taxon>
        <taxon>Bosea</taxon>
    </lineage>
</organism>
<dbReference type="GO" id="GO:0016874">
    <property type="term" value="F:ligase activity"/>
    <property type="evidence" value="ECO:0007669"/>
    <property type="project" value="UniProtKB-KW"/>
</dbReference>
<dbReference type="InterPro" id="IPR000873">
    <property type="entry name" value="AMP-dep_synth/lig_dom"/>
</dbReference>
<evidence type="ECO:0000259" key="3">
    <source>
        <dbReference type="PROSITE" id="PS50075"/>
    </source>
</evidence>
<comment type="pathway">
    <text evidence="1">Siderophore biosynthesis.</text>
</comment>
<proteinExistence type="predicted"/>
<dbReference type="InterPro" id="IPR023213">
    <property type="entry name" value="CAT-like_dom_sf"/>
</dbReference>
<dbReference type="GO" id="GO:0005737">
    <property type="term" value="C:cytoplasm"/>
    <property type="evidence" value="ECO:0007669"/>
    <property type="project" value="TreeGrafter"/>
</dbReference>
<reference evidence="5" key="1">
    <citation type="submission" date="2016-10" db="EMBL/GenBank/DDBJ databases">
        <authorList>
            <person name="Varghese N."/>
            <person name="Submissions S."/>
        </authorList>
    </citation>
    <scope>NUCLEOTIDE SEQUENCE [LARGE SCALE GENOMIC DNA]</scope>
    <source>
        <strain evidence="5">LMG 26383,CCUG 61248,R- 45681</strain>
    </source>
</reference>
<dbReference type="InterPro" id="IPR042099">
    <property type="entry name" value="ANL_N_sf"/>
</dbReference>
<dbReference type="SUPFAM" id="SSF52777">
    <property type="entry name" value="CoA-dependent acyltransferases"/>
    <property type="match status" value="2"/>
</dbReference>
<dbReference type="InterPro" id="IPR020845">
    <property type="entry name" value="AMP-binding_CS"/>
</dbReference>
<dbReference type="OrthoDB" id="9803968at2"/>
<sequence>MRDDFSDAAQGGAFGRDETKLTDLQQAYLLGRERHLPLGGIAMQEFREYRGAIDIEALPRRLLAMVARHPALRTHIDAQRRVSWVSPDPAVNYDEIDLRGLPQAEALAWIDGQREDYAHRLFDLARSPWNVTAFRLPEPEADDSDQTTCVLFARFDALILDGRAIASLLVELLGGEAPSLEAAALPPPADEAKRREDAAYWARKLQPVEGPPQLPWTKPLEALPASRYERASLAIPRERFTTLCRLAARERLFKNTAVTAVILETLSHWLNDGALCVGIPVAPAASAELANRSSFIAVNWDARQGSFHERAQSLQGDVLEGLEHLSQSGVQISRLLMNAHPGRPALPVVVTNGLGWPKLATEAGIRRHDGLTQTPQVAVDMRFRDDEEGNLVVEIDYAREAIDARSVRDILAALDRQVATICERGAFEIVRGEMLDLGHYRLNGSEDEFACSRFLQRIADNLFAGEKDKIALISGARRISYRELGADVGKVLAALPQRGVGKGDVVAICLPRGPEHTAITLACALSGAIWVPIDAASPPERLNYLLADCRPALVVSPASISGHEAATPEALLAGKAPADPLALPPALAALSASDAPAYYLYTSGTTGRPKCVVLSNRATSNVIGRTLESWQATASDVFVSVTPLHHDMSVFDVFGCLTAGATLVQPAPGEEKDAIAWNRLVAEHKVTLWCSVPAILEMLLSCRRGDELRSLRLIAQGGDYIKPAVIAELRQLDPALRLVSLGGPTETTIWSVWHEIGPEDTGQVPYGRPLPGNRYFILNERGEHCPPGVVGRIHTTGVNVALGYLQDGVLGQSDFITVADEAGKPVRAFRTGDRGRYRHDGNILFASRVDGYVKVRGVRVSLPDIEAELGAHPDIRQLLVVDCGAEQRGEAEIGVVYVPAQAGKPSPTDLRAQARRVLPDSHVPTRFVEVEALPLSANGKPDRRKARELLAAAAERREPVAAAPLANSRSRRILDLYLAVLGQAASAEIDDSTDFIRLGLRPSHLKSVASRIRDELGTDLTPHQLLRCRNAGLVALLLHDQER</sequence>
<dbReference type="Gene3D" id="3.30.559.30">
    <property type="entry name" value="Nonribosomal peptide synthetase, condensation domain"/>
    <property type="match status" value="1"/>
</dbReference>
<dbReference type="AlphaFoldDB" id="A0A1H7PCG6"/>
<dbReference type="SUPFAM" id="SSF56801">
    <property type="entry name" value="Acetyl-CoA synthetase-like"/>
    <property type="match status" value="1"/>
</dbReference>
<dbReference type="Pfam" id="PF13193">
    <property type="entry name" value="AMP-binding_C"/>
    <property type="match status" value="1"/>
</dbReference>
<dbReference type="InterPro" id="IPR010071">
    <property type="entry name" value="AA_adenyl_dom"/>
</dbReference>
<dbReference type="GO" id="GO:0043041">
    <property type="term" value="P:amino acid activation for nonribosomal peptide biosynthetic process"/>
    <property type="evidence" value="ECO:0007669"/>
    <property type="project" value="TreeGrafter"/>
</dbReference>
<gene>
    <name evidence="4" type="ORF">SAMN04515666_103445</name>
</gene>
<protein>
    <submittedName>
        <fullName evidence="4">Amino acid adenylation domain-containing protein</fullName>
    </submittedName>
</protein>
<keyword evidence="2" id="KW-0436">Ligase</keyword>
<dbReference type="PROSITE" id="PS00455">
    <property type="entry name" value="AMP_BINDING"/>
    <property type="match status" value="1"/>
</dbReference>
<dbReference type="EMBL" id="FOAN01000003">
    <property type="protein sequence ID" value="SEL33471.1"/>
    <property type="molecule type" value="Genomic_DNA"/>
</dbReference>
<dbReference type="RefSeq" id="WP_091833727.1">
    <property type="nucleotide sequence ID" value="NZ_FOAN01000003.1"/>
</dbReference>
<feature type="domain" description="Carrier" evidence="3">
    <location>
        <begin position="964"/>
        <end position="1042"/>
    </location>
</feature>
<dbReference type="Gene3D" id="3.30.300.30">
    <property type="match status" value="1"/>
</dbReference>
<dbReference type="GO" id="GO:0044550">
    <property type="term" value="P:secondary metabolite biosynthetic process"/>
    <property type="evidence" value="ECO:0007669"/>
    <property type="project" value="TreeGrafter"/>
</dbReference>
<dbReference type="InterPro" id="IPR025110">
    <property type="entry name" value="AMP-bd_C"/>
</dbReference>
<evidence type="ECO:0000256" key="2">
    <source>
        <dbReference type="ARBA" id="ARBA00022598"/>
    </source>
</evidence>
<evidence type="ECO:0000256" key="1">
    <source>
        <dbReference type="ARBA" id="ARBA00004924"/>
    </source>
</evidence>
<dbReference type="PANTHER" id="PTHR45527:SF10">
    <property type="entry name" value="PYOCHELIN SYNTHASE PCHF"/>
    <property type="match status" value="1"/>
</dbReference>
<dbReference type="Gene3D" id="3.30.559.10">
    <property type="entry name" value="Chloramphenicol acetyltransferase-like domain"/>
    <property type="match status" value="1"/>
</dbReference>
<dbReference type="Proteomes" id="UP000199664">
    <property type="component" value="Unassembled WGS sequence"/>
</dbReference>
<dbReference type="NCBIfam" id="TIGR01733">
    <property type="entry name" value="AA-adenyl-dom"/>
    <property type="match status" value="1"/>
</dbReference>
<accession>A0A1H7PCG6</accession>
<dbReference type="STRING" id="1036779.SAMN04515666_103445"/>
<dbReference type="Gene3D" id="3.40.50.12780">
    <property type="entry name" value="N-terminal domain of ligase-like"/>
    <property type="match status" value="1"/>
</dbReference>
<evidence type="ECO:0000313" key="4">
    <source>
        <dbReference type="EMBL" id="SEL33471.1"/>
    </source>
</evidence>
<keyword evidence="5" id="KW-1185">Reference proteome</keyword>
<evidence type="ECO:0000313" key="5">
    <source>
        <dbReference type="Proteomes" id="UP000199664"/>
    </source>
</evidence>